<dbReference type="EMBL" id="JACHMN010000002">
    <property type="protein sequence ID" value="MBB5869974.1"/>
    <property type="molecule type" value="Genomic_DNA"/>
</dbReference>
<dbReference type="AlphaFoldDB" id="A0A841BNX7"/>
<accession>A0A841BNX7</accession>
<organism evidence="2 3">
    <name type="scientific">Allocatelliglobosispora scoriae</name>
    <dbReference type="NCBI Taxonomy" id="643052"/>
    <lineage>
        <taxon>Bacteria</taxon>
        <taxon>Bacillati</taxon>
        <taxon>Actinomycetota</taxon>
        <taxon>Actinomycetes</taxon>
        <taxon>Micromonosporales</taxon>
        <taxon>Micromonosporaceae</taxon>
        <taxon>Allocatelliglobosispora</taxon>
    </lineage>
</organism>
<evidence type="ECO:0000256" key="1">
    <source>
        <dbReference type="SAM" id="SignalP"/>
    </source>
</evidence>
<proteinExistence type="predicted"/>
<evidence type="ECO:0008006" key="4">
    <source>
        <dbReference type="Google" id="ProtNLM"/>
    </source>
</evidence>
<dbReference type="RefSeq" id="WP_184837014.1">
    <property type="nucleotide sequence ID" value="NZ_JACHMN010000002.1"/>
</dbReference>
<comment type="caution">
    <text evidence="2">The sequence shown here is derived from an EMBL/GenBank/DDBJ whole genome shotgun (WGS) entry which is preliminary data.</text>
</comment>
<keyword evidence="3" id="KW-1185">Reference proteome</keyword>
<keyword evidence="1" id="KW-0732">Signal</keyword>
<sequence>MRTKLAAAIAGTAAAVVLAISGQPAQAGEYDATGDLDCNAGYVCDFDYINWGGSGVGYFDDEWDYLGGSVASQFRYMDNRSESWENHGTSTYGNVVFFTINGAPGNAIFRCLKKGYTLGGNIDIDNDVEGHVWKNSCNGYVVL</sequence>
<reference evidence="2 3" key="1">
    <citation type="submission" date="2020-08" db="EMBL/GenBank/DDBJ databases">
        <title>Sequencing the genomes of 1000 actinobacteria strains.</title>
        <authorList>
            <person name="Klenk H.-P."/>
        </authorList>
    </citation>
    <scope>NUCLEOTIDE SEQUENCE [LARGE SCALE GENOMIC DNA]</scope>
    <source>
        <strain evidence="2 3">DSM 45362</strain>
    </source>
</reference>
<evidence type="ECO:0000313" key="2">
    <source>
        <dbReference type="EMBL" id="MBB5869974.1"/>
    </source>
</evidence>
<dbReference type="Proteomes" id="UP000587527">
    <property type="component" value="Unassembled WGS sequence"/>
</dbReference>
<evidence type="ECO:0000313" key="3">
    <source>
        <dbReference type="Proteomes" id="UP000587527"/>
    </source>
</evidence>
<name>A0A841BNX7_9ACTN</name>
<feature type="signal peptide" evidence="1">
    <location>
        <begin position="1"/>
        <end position="27"/>
    </location>
</feature>
<gene>
    <name evidence="2" type="ORF">F4553_003353</name>
</gene>
<feature type="chain" id="PRO_5032850371" description="Peptidase inhibitor family I36" evidence="1">
    <location>
        <begin position="28"/>
        <end position="143"/>
    </location>
</feature>
<protein>
    <recommendedName>
        <fullName evidence="4">Peptidase inhibitor family I36</fullName>
    </recommendedName>
</protein>